<evidence type="ECO:0000313" key="1">
    <source>
        <dbReference type="EMBL" id="MDN4159978.1"/>
    </source>
</evidence>
<dbReference type="EMBL" id="JAUHJR010000001">
    <property type="protein sequence ID" value="MDN4159978.1"/>
    <property type="molecule type" value="Genomic_DNA"/>
</dbReference>
<keyword evidence="2" id="KW-1185">Reference proteome</keyword>
<dbReference type="Proteomes" id="UP001168537">
    <property type="component" value="Unassembled WGS sequence"/>
</dbReference>
<evidence type="ECO:0008006" key="3">
    <source>
        <dbReference type="Google" id="ProtNLM"/>
    </source>
</evidence>
<dbReference type="RefSeq" id="WP_300958850.1">
    <property type="nucleotide sequence ID" value="NZ_JAUHJR010000001.1"/>
</dbReference>
<proteinExistence type="predicted"/>
<protein>
    <recommendedName>
        <fullName evidence="3">HNH endonuclease</fullName>
    </recommendedName>
</protein>
<evidence type="ECO:0000313" key="2">
    <source>
        <dbReference type="Proteomes" id="UP001168537"/>
    </source>
</evidence>
<accession>A0ABT8EPN3</accession>
<organism evidence="1 2">
    <name type="scientific">Nocardioides abyssi</name>
    <dbReference type="NCBI Taxonomy" id="3058370"/>
    <lineage>
        <taxon>Bacteria</taxon>
        <taxon>Bacillati</taxon>
        <taxon>Actinomycetota</taxon>
        <taxon>Actinomycetes</taxon>
        <taxon>Propionibacteriales</taxon>
        <taxon>Nocardioidaceae</taxon>
        <taxon>Nocardioides</taxon>
    </lineage>
</organism>
<comment type="caution">
    <text evidence="1">The sequence shown here is derived from an EMBL/GenBank/DDBJ whole genome shotgun (WGS) entry which is preliminary data.</text>
</comment>
<gene>
    <name evidence="1" type="ORF">QWY29_01320</name>
</gene>
<name>A0ABT8EPN3_9ACTN</name>
<reference evidence="1" key="1">
    <citation type="submission" date="2023-06" db="EMBL/GenBank/DDBJ databases">
        <title>Draft genome sequence of Nocardioides sp. SOB72.</title>
        <authorList>
            <person name="Zhang G."/>
        </authorList>
    </citation>
    <scope>NUCLEOTIDE SEQUENCE</scope>
    <source>
        <strain evidence="1">SOB72</strain>
    </source>
</reference>
<sequence>MSTTAPKRYRRPPAAEITPDTPIWCPACQMFQPAIDFNNESRRYSGLATRCRKAQAAARQTAEAREQTRAQNKRRWANPEYRERGLEAARARRRVKGQDDLRKSRARLRTAVDEWKLQGCIDCGYRDIRAIEPDHRPGEVKVGNVSRLVTLCVSLDRLRAELAKCEPRCARCHRRMTATRRPNSWRAATTLPPSWRARLDRQDFNDALKMRLGCADCGWAGWARGLDWDHARGVKKHRIADLINHGGPVERLVRELGKCDVVCANCHRVRTSTRLLAQPPVRPADASR</sequence>